<name>A0ABU6GNW3_9BACL</name>
<gene>
    <name evidence="2" type="ORF">P4H66_08845</name>
</gene>
<dbReference type="InterPro" id="IPR016181">
    <property type="entry name" value="Acyl_CoA_acyltransferase"/>
</dbReference>
<accession>A0ABU6GNW3</accession>
<dbReference type="SUPFAM" id="SSF55729">
    <property type="entry name" value="Acyl-CoA N-acyltransferases (Nat)"/>
    <property type="match status" value="1"/>
</dbReference>
<feature type="domain" description="N-acetyltransferase" evidence="1">
    <location>
        <begin position="4"/>
        <end position="136"/>
    </location>
</feature>
<dbReference type="Gene3D" id="3.40.630.30">
    <property type="match status" value="1"/>
</dbReference>
<protein>
    <submittedName>
        <fullName evidence="2">GNAT family N-acetyltransferase</fullName>
    </submittedName>
</protein>
<dbReference type="PROSITE" id="PS51186">
    <property type="entry name" value="GNAT"/>
    <property type="match status" value="1"/>
</dbReference>
<evidence type="ECO:0000313" key="3">
    <source>
        <dbReference type="Proteomes" id="UP001344632"/>
    </source>
</evidence>
<dbReference type="CDD" id="cd04301">
    <property type="entry name" value="NAT_SF"/>
    <property type="match status" value="1"/>
</dbReference>
<sequence length="136" mass="16179">MKIEKTYSPNEKDIEKVRKMLQRYNSQHFETIDEKEFAIYIKESEKIIAGVTGTIFGKWMEIKYLVVEEKYRGDGLGKKLLELAEKEAIKNDCEYIFLYTFGFQGVNFYPKFGFKEVFSIKNYPLTGTEHWFIKEL</sequence>
<dbReference type="InterPro" id="IPR000182">
    <property type="entry name" value="GNAT_dom"/>
</dbReference>
<keyword evidence="3" id="KW-1185">Reference proteome</keyword>
<organism evidence="2 3">
    <name type="scientific">Paenibacillus dokdonensis</name>
    <dbReference type="NCBI Taxonomy" id="2567944"/>
    <lineage>
        <taxon>Bacteria</taxon>
        <taxon>Bacillati</taxon>
        <taxon>Bacillota</taxon>
        <taxon>Bacilli</taxon>
        <taxon>Bacillales</taxon>
        <taxon>Paenibacillaceae</taxon>
        <taxon>Paenibacillus</taxon>
    </lineage>
</organism>
<evidence type="ECO:0000313" key="2">
    <source>
        <dbReference type="EMBL" id="MEC0239951.1"/>
    </source>
</evidence>
<evidence type="ECO:0000259" key="1">
    <source>
        <dbReference type="PROSITE" id="PS51186"/>
    </source>
</evidence>
<dbReference type="EMBL" id="JARLKZ010000005">
    <property type="protein sequence ID" value="MEC0239951.1"/>
    <property type="molecule type" value="Genomic_DNA"/>
</dbReference>
<dbReference type="RefSeq" id="WP_326087269.1">
    <property type="nucleotide sequence ID" value="NZ_JARLKZ010000005.1"/>
</dbReference>
<comment type="caution">
    <text evidence="2">The sequence shown here is derived from an EMBL/GenBank/DDBJ whole genome shotgun (WGS) entry which is preliminary data.</text>
</comment>
<dbReference type="Pfam" id="PF00583">
    <property type="entry name" value="Acetyltransf_1"/>
    <property type="match status" value="1"/>
</dbReference>
<proteinExistence type="predicted"/>
<reference evidence="2 3" key="1">
    <citation type="submission" date="2023-03" db="EMBL/GenBank/DDBJ databases">
        <title>Bacillus Genome Sequencing.</title>
        <authorList>
            <person name="Dunlap C."/>
        </authorList>
    </citation>
    <scope>NUCLEOTIDE SEQUENCE [LARGE SCALE GENOMIC DNA]</scope>
    <source>
        <strain evidence="2 3">BD-525</strain>
    </source>
</reference>
<dbReference type="Proteomes" id="UP001344632">
    <property type="component" value="Unassembled WGS sequence"/>
</dbReference>